<feature type="compositionally biased region" description="Basic and acidic residues" evidence="3">
    <location>
        <begin position="200"/>
        <end position="215"/>
    </location>
</feature>
<dbReference type="GO" id="GO:0030837">
    <property type="term" value="P:negative regulation of actin filament polymerization"/>
    <property type="evidence" value="ECO:0007669"/>
    <property type="project" value="InterPro"/>
</dbReference>
<gene>
    <name evidence="4" type="ORF">O3P69_009782</name>
</gene>
<dbReference type="Pfam" id="PF12075">
    <property type="entry name" value="KN_motif"/>
    <property type="match status" value="1"/>
</dbReference>
<dbReference type="InterPro" id="IPR047184">
    <property type="entry name" value="KANK1-4"/>
</dbReference>
<keyword evidence="2" id="KW-0040">ANK repeat</keyword>
<evidence type="ECO:0000256" key="2">
    <source>
        <dbReference type="ARBA" id="ARBA00023043"/>
    </source>
</evidence>
<accession>A0AAW0SMQ9</accession>
<comment type="caution">
    <text evidence="4">The sequence shown here is derived from an EMBL/GenBank/DDBJ whole genome shotgun (WGS) entry which is preliminary data.</text>
</comment>
<dbReference type="PANTHER" id="PTHR24168">
    <property type="entry name" value="KN MOTIF AND ANKYRIN REPEAT DOMAIN-CONTAINING"/>
    <property type="match status" value="1"/>
</dbReference>
<keyword evidence="5" id="KW-1185">Reference proteome</keyword>
<protein>
    <submittedName>
        <fullName evidence="4">Uncharacterized protein</fullName>
    </submittedName>
</protein>
<dbReference type="GO" id="GO:0005856">
    <property type="term" value="C:cytoskeleton"/>
    <property type="evidence" value="ECO:0007669"/>
    <property type="project" value="TreeGrafter"/>
</dbReference>
<feature type="region of interest" description="Disordered" evidence="3">
    <location>
        <begin position="127"/>
        <end position="217"/>
    </location>
</feature>
<dbReference type="PANTHER" id="PTHR24168:SF21">
    <property type="entry name" value="KANK, ISOFORM D"/>
    <property type="match status" value="1"/>
</dbReference>
<sequence>MKTNATEFFTGISPLKGVSAMNGTHLANGRSGRCHCCPYGYHIDLDFVRYCEMVNQVSKNDNPTLRHLKKLKRQRRRQTQSMEVLLGLEPGEENATTTTTSITAATAAAATTAPQYLQNIQEFNSGSATSSTAATGHQFPRLQIIEDPQPISKEKERTPPPPPPRRSRTPGGGGGAGGPPPDVISPSRRAVSDALAAMNERNKKVGEGAGIERPHPPSMMLMRLCRKQFWTSRRCWRHRGRE</sequence>
<keyword evidence="1" id="KW-0677">Repeat</keyword>
<evidence type="ECO:0000313" key="4">
    <source>
        <dbReference type="EMBL" id="KAK8376366.1"/>
    </source>
</evidence>
<dbReference type="GO" id="GO:0005737">
    <property type="term" value="C:cytoplasm"/>
    <property type="evidence" value="ECO:0007669"/>
    <property type="project" value="TreeGrafter"/>
</dbReference>
<proteinExistence type="predicted"/>
<evidence type="ECO:0000256" key="3">
    <source>
        <dbReference type="SAM" id="MobiDB-lite"/>
    </source>
</evidence>
<dbReference type="EMBL" id="JARAKH010000048">
    <property type="protein sequence ID" value="KAK8376366.1"/>
    <property type="molecule type" value="Genomic_DNA"/>
</dbReference>
<evidence type="ECO:0000256" key="1">
    <source>
        <dbReference type="ARBA" id="ARBA00022737"/>
    </source>
</evidence>
<evidence type="ECO:0000313" key="5">
    <source>
        <dbReference type="Proteomes" id="UP001487740"/>
    </source>
</evidence>
<dbReference type="Proteomes" id="UP001487740">
    <property type="component" value="Unassembled WGS sequence"/>
</dbReference>
<dbReference type="AlphaFoldDB" id="A0AAW0SMQ9"/>
<reference evidence="4 5" key="1">
    <citation type="submission" date="2023-03" db="EMBL/GenBank/DDBJ databases">
        <title>High-quality genome of Scylla paramamosain provides insights in environmental adaptation.</title>
        <authorList>
            <person name="Zhang L."/>
        </authorList>
    </citation>
    <scope>NUCLEOTIDE SEQUENCE [LARGE SCALE GENOMIC DNA]</scope>
    <source>
        <strain evidence="4">LZ_2023a</strain>
        <tissue evidence="4">Muscle</tissue>
    </source>
</reference>
<organism evidence="4 5">
    <name type="scientific">Scylla paramamosain</name>
    <name type="common">Mud crab</name>
    <dbReference type="NCBI Taxonomy" id="85552"/>
    <lineage>
        <taxon>Eukaryota</taxon>
        <taxon>Metazoa</taxon>
        <taxon>Ecdysozoa</taxon>
        <taxon>Arthropoda</taxon>
        <taxon>Crustacea</taxon>
        <taxon>Multicrustacea</taxon>
        <taxon>Malacostraca</taxon>
        <taxon>Eumalacostraca</taxon>
        <taxon>Eucarida</taxon>
        <taxon>Decapoda</taxon>
        <taxon>Pleocyemata</taxon>
        <taxon>Brachyura</taxon>
        <taxon>Eubrachyura</taxon>
        <taxon>Portunoidea</taxon>
        <taxon>Portunidae</taxon>
        <taxon>Portuninae</taxon>
        <taxon>Scylla</taxon>
    </lineage>
</organism>
<name>A0AAW0SMQ9_SCYPA</name>
<dbReference type="InterPro" id="IPR021939">
    <property type="entry name" value="KN_motif"/>
</dbReference>